<protein>
    <recommendedName>
        <fullName evidence="5">F-box domain-containing protein</fullName>
    </recommendedName>
</protein>
<dbReference type="InterPro" id="IPR015943">
    <property type="entry name" value="WD40/YVTN_repeat-like_dom_sf"/>
</dbReference>
<dbReference type="AlphaFoldDB" id="A0A0L0G4L5"/>
<dbReference type="CDD" id="cd22147">
    <property type="entry name" value="F-box_SpPof1-like"/>
    <property type="match status" value="1"/>
</dbReference>
<evidence type="ECO:0000259" key="5">
    <source>
        <dbReference type="PROSITE" id="PS50181"/>
    </source>
</evidence>
<organism evidence="6 7">
    <name type="scientific">Sphaeroforma arctica JP610</name>
    <dbReference type="NCBI Taxonomy" id="667725"/>
    <lineage>
        <taxon>Eukaryota</taxon>
        <taxon>Ichthyosporea</taxon>
        <taxon>Ichthyophonida</taxon>
        <taxon>Sphaeroforma</taxon>
    </lineage>
</organism>
<dbReference type="PROSITE" id="PS00678">
    <property type="entry name" value="WD_REPEATS_1"/>
    <property type="match status" value="3"/>
</dbReference>
<dbReference type="PANTHER" id="PTHR19872">
    <property type="entry name" value="UBIQUITIN LIGASE SPECIFICITY FACTOR/HREP PROTEIN"/>
    <property type="match status" value="1"/>
</dbReference>
<feature type="domain" description="F-box" evidence="5">
    <location>
        <begin position="61"/>
        <end position="107"/>
    </location>
</feature>
<name>A0A0L0G4L5_9EUKA</name>
<dbReference type="EMBL" id="KQ241794">
    <property type="protein sequence ID" value="KNC84022.1"/>
    <property type="molecule type" value="Genomic_DNA"/>
</dbReference>
<evidence type="ECO:0000256" key="1">
    <source>
        <dbReference type="ARBA" id="ARBA00022574"/>
    </source>
</evidence>
<dbReference type="SMART" id="SM00320">
    <property type="entry name" value="WD40"/>
    <property type="match status" value="7"/>
</dbReference>
<dbReference type="InterPro" id="IPR001680">
    <property type="entry name" value="WD40_rpt"/>
</dbReference>
<dbReference type="OrthoDB" id="5580488at2759"/>
<dbReference type="PROSITE" id="PS50082">
    <property type="entry name" value="WD_REPEATS_2"/>
    <property type="match status" value="6"/>
</dbReference>
<dbReference type="PRINTS" id="PR00320">
    <property type="entry name" value="GPROTEINBRPT"/>
</dbReference>
<dbReference type="InterPro" id="IPR001810">
    <property type="entry name" value="F-box_dom"/>
</dbReference>
<dbReference type="Pfam" id="PF00400">
    <property type="entry name" value="WD40"/>
    <property type="match status" value="6"/>
</dbReference>
<dbReference type="PROSITE" id="PS50294">
    <property type="entry name" value="WD_REPEATS_REGION"/>
    <property type="match status" value="6"/>
</dbReference>
<feature type="repeat" description="WD" evidence="4">
    <location>
        <begin position="339"/>
        <end position="378"/>
    </location>
</feature>
<evidence type="ECO:0000313" key="7">
    <source>
        <dbReference type="Proteomes" id="UP000054560"/>
    </source>
</evidence>
<keyword evidence="2" id="KW-0677">Repeat</keyword>
<dbReference type="InterPro" id="IPR051075">
    <property type="entry name" value="SCF_subunit_WD-repeat"/>
</dbReference>
<dbReference type="InterPro" id="IPR036322">
    <property type="entry name" value="WD40_repeat_dom_sf"/>
</dbReference>
<dbReference type="PANTHER" id="PTHR19872:SF9">
    <property type="entry name" value="UBIQUITIN-BINDING SDF UBIQUITIN LIGASE COMPLEX SUBUNIT"/>
    <property type="match status" value="1"/>
</dbReference>
<feature type="repeat" description="WD" evidence="4">
    <location>
        <begin position="300"/>
        <end position="339"/>
    </location>
</feature>
<dbReference type="SMART" id="SM00256">
    <property type="entry name" value="FBOX"/>
    <property type="match status" value="1"/>
</dbReference>
<dbReference type="PROSITE" id="PS50181">
    <property type="entry name" value="FBOX"/>
    <property type="match status" value="1"/>
</dbReference>
<dbReference type="Proteomes" id="UP000054560">
    <property type="component" value="Unassembled WGS sequence"/>
</dbReference>
<dbReference type="eggNOG" id="KOG0274">
    <property type="taxonomic scope" value="Eukaryota"/>
</dbReference>
<dbReference type="GeneID" id="25904260"/>
<dbReference type="InterPro" id="IPR019775">
    <property type="entry name" value="WD40_repeat_CS"/>
</dbReference>
<feature type="repeat" description="WD" evidence="4">
    <location>
        <begin position="419"/>
        <end position="458"/>
    </location>
</feature>
<keyword evidence="7" id="KW-1185">Reference proteome</keyword>
<evidence type="ECO:0000256" key="3">
    <source>
        <dbReference type="ARBA" id="ARBA00022786"/>
    </source>
</evidence>
<accession>A0A0L0G4L5</accession>
<dbReference type="Pfam" id="PF12937">
    <property type="entry name" value="F-box-like"/>
    <property type="match status" value="1"/>
</dbReference>
<feature type="repeat" description="WD" evidence="4">
    <location>
        <begin position="379"/>
        <end position="418"/>
    </location>
</feature>
<dbReference type="SUPFAM" id="SSF50978">
    <property type="entry name" value="WD40 repeat-like"/>
    <property type="match status" value="1"/>
</dbReference>
<dbReference type="STRING" id="667725.A0A0L0G4L5"/>
<evidence type="ECO:0000256" key="4">
    <source>
        <dbReference type="PROSITE-ProRule" id="PRU00221"/>
    </source>
</evidence>
<dbReference type="InterPro" id="IPR020472">
    <property type="entry name" value="WD40_PAC1"/>
</dbReference>
<evidence type="ECO:0000256" key="2">
    <source>
        <dbReference type="ARBA" id="ARBA00022737"/>
    </source>
</evidence>
<reference evidence="6 7" key="1">
    <citation type="submission" date="2011-02" db="EMBL/GenBank/DDBJ databases">
        <title>The Genome Sequence of Sphaeroforma arctica JP610.</title>
        <authorList>
            <consortium name="The Broad Institute Genome Sequencing Platform"/>
            <person name="Russ C."/>
            <person name="Cuomo C."/>
            <person name="Young S.K."/>
            <person name="Zeng Q."/>
            <person name="Gargeya S."/>
            <person name="Alvarado L."/>
            <person name="Berlin A."/>
            <person name="Chapman S.B."/>
            <person name="Chen Z."/>
            <person name="Freedman E."/>
            <person name="Gellesch M."/>
            <person name="Goldberg J."/>
            <person name="Griggs A."/>
            <person name="Gujja S."/>
            <person name="Heilman E."/>
            <person name="Heiman D."/>
            <person name="Howarth C."/>
            <person name="Mehta T."/>
            <person name="Neiman D."/>
            <person name="Pearson M."/>
            <person name="Roberts A."/>
            <person name="Saif S."/>
            <person name="Shea T."/>
            <person name="Shenoy N."/>
            <person name="Sisk P."/>
            <person name="Stolte C."/>
            <person name="Sykes S."/>
            <person name="White J."/>
            <person name="Yandava C."/>
            <person name="Burger G."/>
            <person name="Gray M.W."/>
            <person name="Holland P.W.H."/>
            <person name="King N."/>
            <person name="Lang F.B.F."/>
            <person name="Roger A.J."/>
            <person name="Ruiz-Trillo I."/>
            <person name="Haas B."/>
            <person name="Nusbaum C."/>
            <person name="Birren B."/>
        </authorList>
    </citation>
    <scope>NUCLEOTIDE SEQUENCE [LARGE SCALE GENOMIC DNA]</scope>
    <source>
        <strain evidence="6 7">JP610</strain>
    </source>
</reference>
<dbReference type="RefSeq" id="XP_014157924.1">
    <property type="nucleotide sequence ID" value="XM_014302449.1"/>
</dbReference>
<sequence>MPTLSKVPPILSKEQKDFMTWFEALDDDQQKQVFSGLISSVSRKPEVISSIARGIAPFDKRDFMAALPKKLAMHILSYCDARSLCCSALVSKQWKSLADDDSLWHRMCSQHINKKCKRCGWGLPLEAETEMNFEDLENGEEVPIVQSNGCGNGDSNSHPADSKKRLFGGEMAGCFNNASTESDSERQTKRLKRDRSWKEVYAERMIVEKNWRKGQFRAAKLSAHTDSVLCLEFVRTRIVSAGLDKTIRVWDANTRECIKTMEVENTAKCLQFDKKKVIAGCVDGGIRILCLCTGACVRKIDAHRGQVNTLQFDDLNLVSGGSDSIVQVWSFVTGRCTQLKGHTDAVTCVRLHSGKVLSGSEDRTLKLWDLQTMICQTTFTGHKDTITCAQLSHNIVVSGSLDNTIKIWDTKTGECLNTLFSHTIGVNCLQFDSLRIVSGSEDGTIKVWDRQTGHCMYTLQGHDQSVNTLQFNDSMIVSGSDDNNIKIFDFSAEPLRISGF</sequence>
<keyword evidence="1 4" id="KW-0853">WD repeat</keyword>
<feature type="repeat" description="WD" evidence="4">
    <location>
        <begin position="221"/>
        <end position="260"/>
    </location>
</feature>
<proteinExistence type="predicted"/>
<dbReference type="Gene3D" id="2.130.10.10">
    <property type="entry name" value="YVTN repeat-like/Quinoprotein amine dehydrogenase"/>
    <property type="match status" value="2"/>
</dbReference>
<feature type="repeat" description="WD" evidence="4">
    <location>
        <begin position="459"/>
        <end position="498"/>
    </location>
</feature>
<dbReference type="SUPFAM" id="SSF81383">
    <property type="entry name" value="F-box domain"/>
    <property type="match status" value="1"/>
</dbReference>
<gene>
    <name evidence="6" type="ORF">SARC_03756</name>
</gene>
<evidence type="ECO:0000313" key="6">
    <source>
        <dbReference type="EMBL" id="KNC84022.1"/>
    </source>
</evidence>
<dbReference type="InterPro" id="IPR036047">
    <property type="entry name" value="F-box-like_dom_sf"/>
</dbReference>
<dbReference type="CDD" id="cd00200">
    <property type="entry name" value="WD40"/>
    <property type="match status" value="1"/>
</dbReference>
<keyword evidence="3" id="KW-0833">Ubl conjugation pathway</keyword>
<dbReference type="Gene3D" id="1.20.1280.50">
    <property type="match status" value="1"/>
</dbReference>